<dbReference type="Proteomes" id="UP000189299">
    <property type="component" value="Unassembled WGS sequence"/>
</dbReference>
<feature type="transmembrane region" description="Helical" evidence="1">
    <location>
        <begin position="20"/>
        <end position="43"/>
    </location>
</feature>
<dbReference type="RefSeq" id="WP_077151745.1">
    <property type="nucleotide sequence ID" value="NZ_CABMMO010000011.1"/>
</dbReference>
<name>A0A1V2UFI2_ENTMU</name>
<evidence type="ECO:0000313" key="2">
    <source>
        <dbReference type="EMBL" id="ONN42050.1"/>
    </source>
</evidence>
<keyword evidence="1" id="KW-0472">Membrane</keyword>
<evidence type="ECO:0000256" key="1">
    <source>
        <dbReference type="SAM" id="Phobius"/>
    </source>
</evidence>
<proteinExistence type="predicted"/>
<keyword evidence="1" id="KW-1133">Transmembrane helix</keyword>
<gene>
    <name evidence="2" type="ORF">BTN92_11025</name>
</gene>
<reference evidence="2 3" key="1">
    <citation type="submission" date="2016-12" db="EMBL/GenBank/DDBJ databases">
        <authorList>
            <person name="Song W.-J."/>
            <person name="Kurnit D.M."/>
        </authorList>
    </citation>
    <scope>NUCLEOTIDE SEQUENCE [LARGE SCALE GENOMIC DNA]</scope>
    <source>
        <strain evidence="2 3">CGB1038-1_S1</strain>
    </source>
</reference>
<evidence type="ECO:0000313" key="3">
    <source>
        <dbReference type="Proteomes" id="UP000189299"/>
    </source>
</evidence>
<dbReference type="EMBL" id="MSTR01000011">
    <property type="protein sequence ID" value="ONN42050.1"/>
    <property type="molecule type" value="Genomic_DNA"/>
</dbReference>
<comment type="caution">
    <text evidence="2">The sequence shown here is derived from an EMBL/GenBank/DDBJ whole genome shotgun (WGS) entry which is preliminary data.</text>
</comment>
<sequence length="73" mass="8480">MLKDRLNRLSYSDGFRVFKLFNFALTVIFYHLCGIELALIYILSNISVCLIALEIHTRPKEVSKDESQRTADE</sequence>
<keyword evidence="1" id="KW-0812">Transmembrane</keyword>
<protein>
    <submittedName>
        <fullName evidence="2">Uncharacterized protein</fullName>
    </submittedName>
</protein>
<organism evidence="2 3">
    <name type="scientific">Enterococcus mundtii</name>
    <dbReference type="NCBI Taxonomy" id="53346"/>
    <lineage>
        <taxon>Bacteria</taxon>
        <taxon>Bacillati</taxon>
        <taxon>Bacillota</taxon>
        <taxon>Bacilli</taxon>
        <taxon>Lactobacillales</taxon>
        <taxon>Enterococcaceae</taxon>
        <taxon>Enterococcus</taxon>
    </lineage>
</organism>
<accession>A0A1V2UFI2</accession>
<dbReference type="AlphaFoldDB" id="A0A1V2UFI2"/>